<feature type="region of interest" description="Disordered" evidence="1">
    <location>
        <begin position="1"/>
        <end position="60"/>
    </location>
</feature>
<name>A0ABP7AN92_9ACTN</name>
<dbReference type="RefSeq" id="WP_344808551.1">
    <property type="nucleotide sequence ID" value="NZ_BAABAB010000042.1"/>
</dbReference>
<keyword evidence="4" id="KW-1185">Reference proteome</keyword>
<keyword evidence="2" id="KW-1133">Transmembrane helix</keyword>
<feature type="compositionally biased region" description="Basic and acidic residues" evidence="1">
    <location>
        <begin position="34"/>
        <end position="45"/>
    </location>
</feature>
<evidence type="ECO:0000256" key="2">
    <source>
        <dbReference type="SAM" id="Phobius"/>
    </source>
</evidence>
<dbReference type="Proteomes" id="UP001501490">
    <property type="component" value="Unassembled WGS sequence"/>
</dbReference>
<sequence length="380" mass="41216">MTGRDDDGNDERRDEPDLVDSVEVEPSAVIVPLDQRRAARQREQSASDQLNAEEQADDDRPARLALVDGQVDASPAPRPPAAPRPVLPSWVKSWPTFLDAASWWARHAWHVTAFHGIRLPLYWLRLVGRSPFGVARLLGVVWRWSTDPDGRQMRSAMNTAGADPAVFVRLTEQHRTMVRGRLLVTAIVATLATFVGWSVITSTSPGVITGTTIALLGILGGIGRSADRPVTSRSVDSEAVPRLTADLIVTALRSLGIAELNKSLKPGVELGVRFPSPIMRDGPGFRAEVDLPPGVTAGDVIERRDRLASGLRRPLSSVWPSADHDTHAGRLHIWCGDKPMSKAKPVAWPLAKTGKVDLFEAFPIGTDPRAGPSPSPSCSR</sequence>
<feature type="transmembrane region" description="Helical" evidence="2">
    <location>
        <begin position="206"/>
        <end position="223"/>
    </location>
</feature>
<organism evidence="3 4">
    <name type="scientific">Microlunatus ginsengisoli</name>
    <dbReference type="NCBI Taxonomy" id="363863"/>
    <lineage>
        <taxon>Bacteria</taxon>
        <taxon>Bacillati</taxon>
        <taxon>Actinomycetota</taxon>
        <taxon>Actinomycetes</taxon>
        <taxon>Propionibacteriales</taxon>
        <taxon>Propionibacteriaceae</taxon>
        <taxon>Microlunatus</taxon>
    </lineage>
</organism>
<evidence type="ECO:0008006" key="5">
    <source>
        <dbReference type="Google" id="ProtNLM"/>
    </source>
</evidence>
<feature type="transmembrane region" description="Helical" evidence="2">
    <location>
        <begin position="182"/>
        <end position="200"/>
    </location>
</feature>
<feature type="compositionally biased region" description="Basic and acidic residues" evidence="1">
    <location>
        <begin position="1"/>
        <end position="16"/>
    </location>
</feature>
<comment type="caution">
    <text evidence="3">The sequence shown here is derived from an EMBL/GenBank/DDBJ whole genome shotgun (WGS) entry which is preliminary data.</text>
</comment>
<reference evidence="4" key="1">
    <citation type="journal article" date="2019" name="Int. J. Syst. Evol. Microbiol.">
        <title>The Global Catalogue of Microorganisms (GCM) 10K type strain sequencing project: providing services to taxonomists for standard genome sequencing and annotation.</title>
        <authorList>
            <consortium name="The Broad Institute Genomics Platform"/>
            <consortium name="The Broad Institute Genome Sequencing Center for Infectious Disease"/>
            <person name="Wu L."/>
            <person name="Ma J."/>
        </authorList>
    </citation>
    <scope>NUCLEOTIDE SEQUENCE [LARGE SCALE GENOMIC DNA]</scope>
    <source>
        <strain evidence="4">JCM 16929</strain>
    </source>
</reference>
<protein>
    <recommendedName>
        <fullName evidence="5">Cell division protein FtsK</fullName>
    </recommendedName>
</protein>
<accession>A0ABP7AN92</accession>
<keyword evidence="2" id="KW-0812">Transmembrane</keyword>
<proteinExistence type="predicted"/>
<dbReference type="EMBL" id="BAABAB010000042">
    <property type="protein sequence ID" value="GAA3636297.1"/>
    <property type="molecule type" value="Genomic_DNA"/>
</dbReference>
<evidence type="ECO:0000313" key="3">
    <source>
        <dbReference type="EMBL" id="GAA3636297.1"/>
    </source>
</evidence>
<evidence type="ECO:0000313" key="4">
    <source>
        <dbReference type="Proteomes" id="UP001501490"/>
    </source>
</evidence>
<keyword evidence="2" id="KW-0472">Membrane</keyword>
<evidence type="ECO:0000256" key="1">
    <source>
        <dbReference type="SAM" id="MobiDB-lite"/>
    </source>
</evidence>
<gene>
    <name evidence="3" type="ORF">GCM10022236_43560</name>
</gene>